<dbReference type="PIRSF" id="PIRSF003108">
    <property type="entry name" value="DinJ"/>
    <property type="match status" value="1"/>
</dbReference>
<dbReference type="Gene3D" id="1.10.1220.10">
    <property type="entry name" value="Met repressor-like"/>
    <property type="match status" value="1"/>
</dbReference>
<dbReference type="PANTHER" id="PTHR38781:SF1">
    <property type="entry name" value="ANTITOXIN DINJ-RELATED"/>
    <property type="match status" value="1"/>
</dbReference>
<organism evidence="3 4">
    <name type="scientific">Actinomyces ruminicola</name>
    <dbReference type="NCBI Taxonomy" id="332524"/>
    <lineage>
        <taxon>Bacteria</taxon>
        <taxon>Bacillati</taxon>
        <taxon>Actinomycetota</taxon>
        <taxon>Actinomycetes</taxon>
        <taxon>Actinomycetales</taxon>
        <taxon>Actinomycetaceae</taxon>
        <taxon>Actinomyces</taxon>
    </lineage>
</organism>
<evidence type="ECO:0000256" key="1">
    <source>
        <dbReference type="ARBA" id="ARBA00010562"/>
    </source>
</evidence>
<sequence>MVELDTRIQVRTNSQLKEQATRTLDRMGIDMPTAINMFLSQIVHDQRLPFQPSLTPYADAIREAEAEPAIRVRDVDELMDLIDRA</sequence>
<dbReference type="GO" id="GO:0015643">
    <property type="term" value="F:toxic substance binding"/>
    <property type="evidence" value="ECO:0007669"/>
    <property type="project" value="InterPro"/>
</dbReference>
<evidence type="ECO:0000313" key="4">
    <source>
        <dbReference type="Proteomes" id="UP000198541"/>
    </source>
</evidence>
<dbReference type="EMBL" id="FNIM01000007">
    <property type="protein sequence ID" value="SDN58212.1"/>
    <property type="molecule type" value="Genomic_DNA"/>
</dbReference>
<evidence type="ECO:0000256" key="2">
    <source>
        <dbReference type="ARBA" id="ARBA00022649"/>
    </source>
</evidence>
<accession>A0A1H0CK68</accession>
<dbReference type="GO" id="GO:0000987">
    <property type="term" value="F:cis-regulatory region sequence-specific DNA binding"/>
    <property type="evidence" value="ECO:0007669"/>
    <property type="project" value="InterPro"/>
</dbReference>
<keyword evidence="4" id="KW-1185">Reference proteome</keyword>
<dbReference type="GO" id="GO:0006351">
    <property type="term" value="P:DNA-templated transcription"/>
    <property type="evidence" value="ECO:0007669"/>
    <property type="project" value="TreeGrafter"/>
</dbReference>
<dbReference type="InterPro" id="IPR007337">
    <property type="entry name" value="RelB/DinJ"/>
</dbReference>
<dbReference type="GO" id="GO:0044010">
    <property type="term" value="P:single-species biofilm formation"/>
    <property type="evidence" value="ECO:0007669"/>
    <property type="project" value="InterPro"/>
</dbReference>
<dbReference type="Pfam" id="PF04221">
    <property type="entry name" value="RelB"/>
    <property type="match status" value="1"/>
</dbReference>
<dbReference type="NCBIfam" id="TIGR02384">
    <property type="entry name" value="RelB_DinJ"/>
    <property type="match status" value="1"/>
</dbReference>
<keyword evidence="2" id="KW-1277">Toxin-antitoxin system</keyword>
<proteinExistence type="inferred from homology"/>
<dbReference type="Proteomes" id="UP000198541">
    <property type="component" value="Unassembled WGS sequence"/>
</dbReference>
<reference evidence="4" key="1">
    <citation type="submission" date="2016-10" db="EMBL/GenBank/DDBJ databases">
        <authorList>
            <person name="Varghese N."/>
            <person name="Submissions S."/>
        </authorList>
    </citation>
    <scope>NUCLEOTIDE SEQUENCE [LARGE SCALE GENOMIC DNA]</scope>
    <source>
        <strain evidence="4">DSM 27982</strain>
    </source>
</reference>
<comment type="similarity">
    <text evidence="1">Belongs to the RelB/DinJ antitoxin family.</text>
</comment>
<gene>
    <name evidence="3" type="ORF">SAMN05216355_10749</name>
</gene>
<protein>
    <submittedName>
        <fullName evidence="3">DNA-damage-inducible protein J</fullName>
    </submittedName>
</protein>
<dbReference type="InterPro" id="IPR026262">
    <property type="entry name" value="DinJ"/>
</dbReference>
<dbReference type="PANTHER" id="PTHR38781">
    <property type="entry name" value="ANTITOXIN DINJ-RELATED"/>
    <property type="match status" value="1"/>
</dbReference>
<dbReference type="InterPro" id="IPR013321">
    <property type="entry name" value="Arc_rbn_hlx_hlx"/>
</dbReference>
<name>A0A1H0CK68_9ACTO</name>
<evidence type="ECO:0000313" key="3">
    <source>
        <dbReference type="EMBL" id="SDN58212.1"/>
    </source>
</evidence>
<dbReference type="GO" id="GO:0006355">
    <property type="term" value="P:regulation of DNA-templated transcription"/>
    <property type="evidence" value="ECO:0007669"/>
    <property type="project" value="InterPro"/>
</dbReference>
<dbReference type="AlphaFoldDB" id="A0A1H0CK68"/>